<dbReference type="Pfam" id="PF00069">
    <property type="entry name" value="Pkinase"/>
    <property type="match status" value="1"/>
</dbReference>
<keyword evidence="2 5" id="KW-0547">Nucleotide-binding</keyword>
<dbReference type="GO" id="GO:0005524">
    <property type="term" value="F:ATP binding"/>
    <property type="evidence" value="ECO:0007669"/>
    <property type="project" value="UniProtKB-UniRule"/>
</dbReference>
<evidence type="ECO:0000256" key="6">
    <source>
        <dbReference type="RuleBase" id="RU000304"/>
    </source>
</evidence>
<dbReference type="GO" id="GO:0007165">
    <property type="term" value="P:signal transduction"/>
    <property type="evidence" value="ECO:0007669"/>
    <property type="project" value="TreeGrafter"/>
</dbReference>
<keyword evidence="1" id="KW-0808">Transferase</keyword>
<keyword evidence="6" id="KW-0723">Serine/threonine-protein kinase</keyword>
<dbReference type="Gramene" id="evm.model.02.2981">
    <property type="protein sequence ID" value="cds.evm.model.02.2981"/>
    <property type="gene ID" value="evm.TU.02.2981"/>
</dbReference>
<protein>
    <recommendedName>
        <fullName evidence="8">Protein kinase domain-containing protein</fullName>
    </recommendedName>
</protein>
<sequence length="429" mass="47627">MDWTRGRTIGRGSFATVSIATAHGSGEIFAVKSAELSKSESLQREQRILSALSSPKIIDYRGFNVSSENGEIMYNLCLEYAHGGSLSDMISRRGGRLSQAEIKAYTREILIGLDYLHSAGVVHCDIKGRNILVTKDGLKIADLGCARFYDDVSGVDWVSVAGTPAYMAPEVARGEQQGFAADVWALGCTVIEMVTGRAPWADVFDPVSAFYRIGFTDDVPEIPSFVSKKGKDFLGKCLKRDPLERWSVNELLNHPFLEEFESESEFVGKEFDSFDLDSPRCVLSTVDSDEDPNPFRGSVTDTETDSASERIRRLSSESNAASFSESDCWALDEDWVTVRCNFTQEEPVMISVPMECLGPSRDMFPIDVDEAPNTKGTLKIWTWIGLDYGIGKKALCYALNEGEMGRWRVIEGEIKSLVWTKGKKEGEDR</sequence>
<evidence type="ECO:0000313" key="10">
    <source>
        <dbReference type="Proteomes" id="UP000596661"/>
    </source>
</evidence>
<dbReference type="PANTHER" id="PTHR48011">
    <property type="entry name" value="CCR4-NOT TRANSCRIPTIONAL COMPLEX SUBUNIT CAF120-RELATED"/>
    <property type="match status" value="1"/>
</dbReference>
<dbReference type="AlphaFoldDB" id="A0A803NZJ6"/>
<dbReference type="PROSITE" id="PS00108">
    <property type="entry name" value="PROTEIN_KINASE_ST"/>
    <property type="match status" value="1"/>
</dbReference>
<evidence type="ECO:0000256" key="3">
    <source>
        <dbReference type="ARBA" id="ARBA00022777"/>
    </source>
</evidence>
<dbReference type="CDD" id="cd06606">
    <property type="entry name" value="STKc_MAPKKK"/>
    <property type="match status" value="1"/>
</dbReference>
<evidence type="ECO:0000259" key="8">
    <source>
        <dbReference type="PROSITE" id="PS50011"/>
    </source>
</evidence>
<evidence type="ECO:0000313" key="9">
    <source>
        <dbReference type="EnsemblPlants" id="cds.evm.model.02.2981"/>
    </source>
</evidence>
<dbReference type="Gene3D" id="1.10.510.10">
    <property type="entry name" value="Transferase(Phosphotransferase) domain 1"/>
    <property type="match status" value="1"/>
</dbReference>
<comment type="similarity">
    <text evidence="6">Belongs to the protein kinase superfamily.</text>
</comment>
<accession>A0A803NZJ6</accession>
<evidence type="ECO:0000256" key="5">
    <source>
        <dbReference type="PROSITE-ProRule" id="PRU10141"/>
    </source>
</evidence>
<dbReference type="InterPro" id="IPR011009">
    <property type="entry name" value="Kinase-like_dom_sf"/>
</dbReference>
<dbReference type="InterPro" id="IPR052751">
    <property type="entry name" value="Plant_MAPKKK"/>
</dbReference>
<organism evidence="9 10">
    <name type="scientific">Cannabis sativa</name>
    <name type="common">Hemp</name>
    <name type="synonym">Marijuana</name>
    <dbReference type="NCBI Taxonomy" id="3483"/>
    <lineage>
        <taxon>Eukaryota</taxon>
        <taxon>Viridiplantae</taxon>
        <taxon>Streptophyta</taxon>
        <taxon>Embryophyta</taxon>
        <taxon>Tracheophyta</taxon>
        <taxon>Spermatophyta</taxon>
        <taxon>Magnoliopsida</taxon>
        <taxon>eudicotyledons</taxon>
        <taxon>Gunneridae</taxon>
        <taxon>Pentapetalae</taxon>
        <taxon>rosids</taxon>
        <taxon>fabids</taxon>
        <taxon>Rosales</taxon>
        <taxon>Cannabaceae</taxon>
        <taxon>Cannabis</taxon>
    </lineage>
</organism>
<keyword evidence="3" id="KW-0418">Kinase</keyword>
<keyword evidence="10" id="KW-1185">Reference proteome</keyword>
<dbReference type="SUPFAM" id="SSF56112">
    <property type="entry name" value="Protein kinase-like (PK-like)"/>
    <property type="match status" value="1"/>
</dbReference>
<dbReference type="InterPro" id="IPR008271">
    <property type="entry name" value="Ser/Thr_kinase_AS"/>
</dbReference>
<dbReference type="OMA" id="AITPCEE"/>
<evidence type="ECO:0000256" key="4">
    <source>
        <dbReference type="ARBA" id="ARBA00022840"/>
    </source>
</evidence>
<dbReference type="SMART" id="SM00220">
    <property type="entry name" value="S_TKc"/>
    <property type="match status" value="1"/>
</dbReference>
<keyword evidence="4 5" id="KW-0067">ATP-binding</keyword>
<evidence type="ECO:0000256" key="7">
    <source>
        <dbReference type="SAM" id="MobiDB-lite"/>
    </source>
</evidence>
<dbReference type="EnsemblPlants" id="evm.model.02.2981">
    <property type="protein sequence ID" value="cds.evm.model.02.2981"/>
    <property type="gene ID" value="evm.TU.02.2981"/>
</dbReference>
<dbReference type="InterPro" id="IPR000719">
    <property type="entry name" value="Prot_kinase_dom"/>
</dbReference>
<dbReference type="PANTHER" id="PTHR48011:SF6">
    <property type="entry name" value="PROTEIN KINASE DOMAIN-CONTAINING PROTEIN"/>
    <property type="match status" value="1"/>
</dbReference>
<reference evidence="9" key="2">
    <citation type="submission" date="2021-03" db="UniProtKB">
        <authorList>
            <consortium name="EnsemblPlants"/>
        </authorList>
    </citation>
    <scope>IDENTIFICATION</scope>
</reference>
<proteinExistence type="inferred from homology"/>
<feature type="region of interest" description="Disordered" evidence="7">
    <location>
        <begin position="287"/>
        <end position="308"/>
    </location>
</feature>
<feature type="binding site" evidence="5">
    <location>
        <position position="32"/>
    </location>
    <ligand>
        <name>ATP</name>
        <dbReference type="ChEBI" id="CHEBI:30616"/>
    </ligand>
</feature>
<feature type="domain" description="Protein kinase" evidence="8">
    <location>
        <begin position="3"/>
        <end position="257"/>
    </location>
</feature>
<evidence type="ECO:0000256" key="2">
    <source>
        <dbReference type="ARBA" id="ARBA00022741"/>
    </source>
</evidence>
<dbReference type="PROSITE" id="PS50011">
    <property type="entry name" value="PROTEIN_KINASE_DOM"/>
    <property type="match status" value="1"/>
</dbReference>
<dbReference type="EMBL" id="UZAU01000241">
    <property type="status" value="NOT_ANNOTATED_CDS"/>
    <property type="molecule type" value="Genomic_DNA"/>
</dbReference>
<reference evidence="9" key="1">
    <citation type="submission" date="2018-11" db="EMBL/GenBank/DDBJ databases">
        <authorList>
            <person name="Grassa J C."/>
        </authorList>
    </citation>
    <scope>NUCLEOTIDE SEQUENCE [LARGE SCALE GENOMIC DNA]</scope>
</reference>
<name>A0A803NZJ6_CANSA</name>
<dbReference type="InterPro" id="IPR017441">
    <property type="entry name" value="Protein_kinase_ATP_BS"/>
</dbReference>
<dbReference type="PROSITE" id="PS00107">
    <property type="entry name" value="PROTEIN_KINASE_ATP"/>
    <property type="match status" value="1"/>
</dbReference>
<dbReference type="Proteomes" id="UP000596661">
    <property type="component" value="Chromosome 2"/>
</dbReference>
<evidence type="ECO:0000256" key="1">
    <source>
        <dbReference type="ARBA" id="ARBA00022679"/>
    </source>
</evidence>
<dbReference type="GO" id="GO:0004674">
    <property type="term" value="F:protein serine/threonine kinase activity"/>
    <property type="evidence" value="ECO:0007669"/>
    <property type="project" value="UniProtKB-KW"/>
</dbReference>